<dbReference type="EMBL" id="VIIS01001048">
    <property type="protein sequence ID" value="KAF0302568.1"/>
    <property type="molecule type" value="Genomic_DNA"/>
</dbReference>
<feature type="domain" description="C2H2-type" evidence="3">
    <location>
        <begin position="489"/>
        <end position="509"/>
    </location>
</feature>
<reference evidence="4 5" key="1">
    <citation type="submission" date="2019-07" db="EMBL/GenBank/DDBJ databases">
        <title>Draft genome assembly of a fouling barnacle, Amphibalanus amphitrite (Darwin, 1854): The first reference genome for Thecostraca.</title>
        <authorList>
            <person name="Kim W."/>
        </authorList>
    </citation>
    <scope>NUCLEOTIDE SEQUENCE [LARGE SCALE GENOMIC DNA]</scope>
    <source>
        <strain evidence="4">SNU_AA5</strain>
        <tissue evidence="4">Soma without cirri and trophi</tissue>
    </source>
</reference>
<dbReference type="SMART" id="SM00355">
    <property type="entry name" value="ZnF_C2H2"/>
    <property type="match status" value="7"/>
</dbReference>
<dbReference type="OrthoDB" id="7788754at2759"/>
<feature type="region of interest" description="Disordered" evidence="2">
    <location>
        <begin position="614"/>
        <end position="909"/>
    </location>
</feature>
<gene>
    <name evidence="4" type="primary">ATL3</name>
    <name evidence="4" type="ORF">FJT64_025339</name>
</gene>
<feature type="compositionally biased region" description="Basic and acidic residues" evidence="2">
    <location>
        <begin position="804"/>
        <end position="817"/>
    </location>
</feature>
<evidence type="ECO:0000313" key="4">
    <source>
        <dbReference type="EMBL" id="KAF0302568.1"/>
    </source>
</evidence>
<dbReference type="PANTHER" id="PTHR10751">
    <property type="entry name" value="GUANYLATE BINDING PROTEIN"/>
    <property type="match status" value="1"/>
</dbReference>
<dbReference type="PROSITE" id="PS00028">
    <property type="entry name" value="ZINC_FINGER_C2H2_1"/>
    <property type="match status" value="4"/>
</dbReference>
<comment type="caution">
    <text evidence="4">The sequence shown here is derived from an EMBL/GenBank/DDBJ whole genome shotgun (WGS) entry which is preliminary data.</text>
</comment>
<feature type="compositionally biased region" description="Acidic residues" evidence="2">
    <location>
        <begin position="729"/>
        <end position="742"/>
    </location>
</feature>
<dbReference type="SUPFAM" id="SSF52540">
    <property type="entry name" value="P-loop containing nucleoside triphosphate hydrolases"/>
    <property type="match status" value="1"/>
</dbReference>
<dbReference type="InterPro" id="IPR013087">
    <property type="entry name" value="Znf_C2H2_type"/>
</dbReference>
<protein>
    <submittedName>
        <fullName evidence="4">Atlastin-3</fullName>
    </submittedName>
</protein>
<feature type="compositionally biased region" description="Acidic residues" evidence="2">
    <location>
        <begin position="706"/>
        <end position="721"/>
    </location>
</feature>
<dbReference type="InterPro" id="IPR027417">
    <property type="entry name" value="P-loop_NTPase"/>
</dbReference>
<keyword evidence="1" id="KW-0378">Hydrolase</keyword>
<feature type="domain" description="C2H2-type" evidence="3">
    <location>
        <begin position="517"/>
        <end position="538"/>
    </location>
</feature>
<feature type="region of interest" description="Disordered" evidence="2">
    <location>
        <begin position="71"/>
        <end position="95"/>
    </location>
</feature>
<dbReference type="Gene3D" id="3.30.160.60">
    <property type="entry name" value="Classic Zinc Finger"/>
    <property type="match status" value="2"/>
</dbReference>
<dbReference type="InterPro" id="IPR036543">
    <property type="entry name" value="Guanylate-bd_C_sf"/>
</dbReference>
<feature type="region of interest" description="Disordered" evidence="2">
    <location>
        <begin position="1256"/>
        <end position="1279"/>
    </location>
</feature>
<dbReference type="Gene3D" id="3.40.50.300">
    <property type="entry name" value="P-loop containing nucleotide triphosphate hydrolases"/>
    <property type="match status" value="1"/>
</dbReference>
<dbReference type="GO" id="GO:0003924">
    <property type="term" value="F:GTPase activity"/>
    <property type="evidence" value="ECO:0007669"/>
    <property type="project" value="InterPro"/>
</dbReference>
<dbReference type="SUPFAM" id="SSF48340">
    <property type="entry name" value="Interferon-induced guanylate-binding protein 1 (GBP1), C-terminal domain"/>
    <property type="match status" value="1"/>
</dbReference>
<keyword evidence="5" id="KW-1185">Reference proteome</keyword>
<name>A0A6A4WK58_AMPAM</name>
<dbReference type="Proteomes" id="UP000440578">
    <property type="component" value="Unassembled WGS sequence"/>
</dbReference>
<feature type="compositionally biased region" description="Low complexity" evidence="2">
    <location>
        <begin position="629"/>
        <end position="644"/>
    </location>
</feature>
<dbReference type="InterPro" id="IPR015894">
    <property type="entry name" value="Guanylate-bd_N"/>
</dbReference>
<evidence type="ECO:0000313" key="5">
    <source>
        <dbReference type="Proteomes" id="UP000440578"/>
    </source>
</evidence>
<feature type="domain" description="C2H2-type" evidence="3">
    <location>
        <begin position="1318"/>
        <end position="1339"/>
    </location>
</feature>
<feature type="compositionally biased region" description="Basic and acidic residues" evidence="2">
    <location>
        <begin position="71"/>
        <end position="90"/>
    </location>
</feature>
<feature type="compositionally biased region" description="Pro residues" evidence="2">
    <location>
        <begin position="934"/>
        <end position="943"/>
    </location>
</feature>
<evidence type="ECO:0000256" key="2">
    <source>
        <dbReference type="SAM" id="MobiDB-lite"/>
    </source>
</evidence>
<evidence type="ECO:0000256" key="1">
    <source>
        <dbReference type="ARBA" id="ARBA00022801"/>
    </source>
</evidence>
<accession>A0A6A4WK58</accession>
<dbReference type="Pfam" id="PF02263">
    <property type="entry name" value="GBP"/>
    <property type="match status" value="1"/>
</dbReference>
<dbReference type="GO" id="GO:0005525">
    <property type="term" value="F:GTP binding"/>
    <property type="evidence" value="ECO:0007669"/>
    <property type="project" value="InterPro"/>
</dbReference>
<evidence type="ECO:0000259" key="3">
    <source>
        <dbReference type="PROSITE" id="PS00028"/>
    </source>
</evidence>
<feature type="region of interest" description="Disordered" evidence="2">
    <location>
        <begin position="928"/>
        <end position="971"/>
    </location>
</feature>
<sequence>MSGATYEMPVNAKQILKENDTGGFTLCSDTLESILGTEHADKSVIVISVTGTTDPGKTVIFDMMLRHLDSSTRSTDDRGGSTRGKDDRPSHSSGIELWPHLFPVTLPTGEEAVIALMDTQGAADDAPRSQAVQALATLLSSLQIFNVVDDLSDDVLEQLRQSIEFGQALSKSTDAPAFQKLMLITKYVELFSSEEPPKPEDMVYATIACLYPAVQAAKEQYVEAMASVFNEGQPALNDDELMRQHKEATAKAEATFHAQKKTGNDSLVQNSLKILLKDIEKCFDDIDRENTGKRKKEEQAAEKKKKEESQQYIIELVKTCTEMYINAMKAVADVDGFVTRDNLRRAHATAKEKAMNKFDARSKNHTVEWDSRYWLTCVIGARFRLMQYHNEVRKDAEDRRAVRGNMKAVEVTLKTYRTVMSSRIAGEGMNDDSLLRQHDRTVAAAVDTFKSLHEGDEDTAEKYVQELKTLIEVPPVLPEAVTVAFFAECNVCHERFALQEDHVLHMTCHQESHPAACRRCPSQFATPQELSEHIKQQHVTVQRRRKPGPAKVDRVLRCVICGIDSFPNFSYFHDHHLYHHLVTRPEPTVTLERSEPAAAAAAAAAALKLTLRRSSQEQNGGSQFEVIPSDGCSSAGSDSGMDASEPASLSGAPLEAPPSPAERLPSDEGLAPGEDDSRWSAGEMGVADEDSLSQGPTDALHVDAAAGDDDALAEDGEAVDPLDDHYGDEGEPDEPGAIDPDFDTMHTRLSDGSGSGSAEGDEETVDNGLSSDTERPGGSSAGDGTQAEEGVIADVLPEGEEQDDVLRLLDSLNREGARSASTPPPPRLLPVGSPAMPQRMTASAPPADIEAGSPAPPRSVASDPGGTGDTDGPAPTLQDLAPQAADGESAPPAEGADGQPAGDQAEGGSGQPLIRMAAIAANIPDERSFRHEPPATPQPPQLQPRPDGARLPAPAVSGAAGLPPLTQGVRPPAPPGSVSCFVCQLPLPNVAALQEHLLTHQDQLQCSMCPFKASSINDLKAHSVTFHGKMQAGAVGRPPNSNMSSHMAAMQSPMTGVGRPPMPVPPGTRFPHIRRGRPPLDATRIAQMQHMNGLRGRGMMGPRGMQPGRMPGISPQKRPAPGMMAQDPKRRPGIPIQPDKSDCQVIAVQRRQQGVPVIQNVEGSAHGGNQGTIRLSDSITLSVQQPAPAATSAAAAPNADVASILANRGISITPAASAPAPPAAQPPISLPNLPAGISLTPASSANDNFAVPRPPGVQQTNVSRPARPPTVDLTVDTPSPPARGSLTCRYCERTMPSMAALVQHEKAHLSGPNQSLRCRVCGIVMQNLALLQQHMQSRHGSTLPPTAPGRGSSELVVPVFDLSQVSRDQLEALGVRGFLPVSQVNQRQGQLGLPIISLQGLGKTGPSPRPVAFFNLGPVRPLR</sequence>
<feature type="domain" description="C2H2-type" evidence="3">
    <location>
        <begin position="1288"/>
        <end position="1308"/>
    </location>
</feature>
<proteinExistence type="predicted"/>
<organism evidence="4 5">
    <name type="scientific">Amphibalanus amphitrite</name>
    <name type="common">Striped barnacle</name>
    <name type="synonym">Balanus amphitrite</name>
    <dbReference type="NCBI Taxonomy" id="1232801"/>
    <lineage>
        <taxon>Eukaryota</taxon>
        <taxon>Metazoa</taxon>
        <taxon>Ecdysozoa</taxon>
        <taxon>Arthropoda</taxon>
        <taxon>Crustacea</taxon>
        <taxon>Multicrustacea</taxon>
        <taxon>Cirripedia</taxon>
        <taxon>Thoracica</taxon>
        <taxon>Thoracicalcarea</taxon>
        <taxon>Balanomorpha</taxon>
        <taxon>Balanoidea</taxon>
        <taxon>Balanidae</taxon>
        <taxon>Amphibalaninae</taxon>
        <taxon>Amphibalanus</taxon>
    </lineage>
</organism>